<evidence type="ECO:0000256" key="5">
    <source>
        <dbReference type="ARBA" id="ARBA00022840"/>
    </source>
</evidence>
<evidence type="ECO:0000256" key="6">
    <source>
        <dbReference type="ARBA" id="ARBA00023125"/>
    </source>
</evidence>
<evidence type="ECO:0000313" key="10">
    <source>
        <dbReference type="EnsemblMetazoa" id="Aqu2.1.35881_001"/>
    </source>
</evidence>
<evidence type="ECO:0000256" key="1">
    <source>
        <dbReference type="ARBA" id="ARBA00022741"/>
    </source>
</evidence>
<reference evidence="10" key="1">
    <citation type="submission" date="2017-05" db="UniProtKB">
        <authorList>
            <consortium name="EnsemblMetazoa"/>
        </authorList>
    </citation>
    <scope>IDENTIFICATION</scope>
</reference>
<keyword evidence="3" id="KW-0378">Hydrolase</keyword>
<dbReference type="EnsemblMetazoa" id="Aqu2.1.35881_001">
    <property type="protein sequence ID" value="Aqu2.1.35881_001"/>
    <property type="gene ID" value="Aqu2.1.35881"/>
</dbReference>
<dbReference type="InParanoid" id="A0A1X7V7A5"/>
<organism evidence="10">
    <name type="scientific">Amphimedon queenslandica</name>
    <name type="common">Sponge</name>
    <dbReference type="NCBI Taxonomy" id="400682"/>
    <lineage>
        <taxon>Eukaryota</taxon>
        <taxon>Metazoa</taxon>
        <taxon>Porifera</taxon>
        <taxon>Demospongiae</taxon>
        <taxon>Heteroscleromorpha</taxon>
        <taxon>Haplosclerida</taxon>
        <taxon>Niphatidae</taxon>
        <taxon>Amphimedon</taxon>
    </lineage>
</organism>
<dbReference type="InterPro" id="IPR049163">
    <property type="entry name" value="Pif1-like_2B_dom"/>
</dbReference>
<keyword evidence="2" id="KW-0227">DNA damage</keyword>
<evidence type="ECO:0000256" key="3">
    <source>
        <dbReference type="ARBA" id="ARBA00022801"/>
    </source>
</evidence>
<keyword evidence="4" id="KW-0347">Helicase</keyword>
<dbReference type="PANTHER" id="PTHR47642:SF5">
    <property type="entry name" value="ATP-DEPENDENT DNA HELICASE"/>
    <property type="match status" value="1"/>
</dbReference>
<keyword evidence="7" id="KW-0234">DNA repair</keyword>
<evidence type="ECO:0000256" key="7">
    <source>
        <dbReference type="ARBA" id="ARBA00023204"/>
    </source>
</evidence>
<evidence type="ECO:0000256" key="8">
    <source>
        <dbReference type="ARBA" id="ARBA00023235"/>
    </source>
</evidence>
<evidence type="ECO:0000256" key="2">
    <source>
        <dbReference type="ARBA" id="ARBA00022763"/>
    </source>
</evidence>
<sequence>MRKKLEKLKDQPSKTAGLETVLSLTVGCRVILRCNVDVTAGLVNGAIGTVMGICATRISIKFDHIDVPCDIERVTSKFMRSKNIYIQRIQFPLTLFYAITIHKCQGL</sequence>
<accession>A0A1X7V7A5</accession>
<dbReference type="Pfam" id="PF21530">
    <property type="entry name" value="Pif1_2B_dom"/>
    <property type="match status" value="1"/>
</dbReference>
<dbReference type="AlphaFoldDB" id="A0A1X7V7A5"/>
<keyword evidence="1" id="KW-0547">Nucleotide-binding</keyword>
<dbReference type="InterPro" id="IPR051055">
    <property type="entry name" value="PIF1_helicase"/>
</dbReference>
<dbReference type="Gene3D" id="3.40.50.300">
    <property type="entry name" value="P-loop containing nucleotide triphosphate hydrolases"/>
    <property type="match status" value="1"/>
</dbReference>
<name>A0A1X7V7A5_AMPQE</name>
<dbReference type="SUPFAM" id="SSF52540">
    <property type="entry name" value="P-loop containing nucleoside triphosphate hydrolases"/>
    <property type="match status" value="1"/>
</dbReference>
<proteinExistence type="predicted"/>
<keyword evidence="6" id="KW-0238">DNA-binding</keyword>
<dbReference type="PANTHER" id="PTHR47642">
    <property type="entry name" value="ATP-DEPENDENT DNA HELICASE"/>
    <property type="match status" value="1"/>
</dbReference>
<evidence type="ECO:0000256" key="4">
    <source>
        <dbReference type="ARBA" id="ARBA00022806"/>
    </source>
</evidence>
<protein>
    <submittedName>
        <fullName evidence="10">ATP-dependent DNA helicase</fullName>
    </submittedName>
</protein>
<feature type="domain" description="DNA helicase Pif1-like 2B" evidence="9">
    <location>
        <begin position="20"/>
        <end position="52"/>
    </location>
</feature>
<dbReference type="Gene3D" id="2.30.30.940">
    <property type="match status" value="1"/>
</dbReference>
<evidence type="ECO:0000259" key="9">
    <source>
        <dbReference type="Pfam" id="PF21530"/>
    </source>
</evidence>
<keyword evidence="5" id="KW-0067">ATP-binding</keyword>
<dbReference type="InterPro" id="IPR027417">
    <property type="entry name" value="P-loop_NTPase"/>
</dbReference>
<keyword evidence="8" id="KW-0413">Isomerase</keyword>